<dbReference type="InterPro" id="IPR005331">
    <property type="entry name" value="Sulfotransferase"/>
</dbReference>
<feature type="region of interest" description="Disordered" evidence="10">
    <location>
        <begin position="1"/>
        <end position="21"/>
    </location>
</feature>
<evidence type="ECO:0000256" key="1">
    <source>
        <dbReference type="ARBA" id="ARBA00004606"/>
    </source>
</evidence>
<comment type="similarity">
    <text evidence="2 9">Belongs to the sulfotransferase 6 family.</text>
</comment>
<dbReference type="GO" id="GO:0017095">
    <property type="term" value="F:heparan sulfate 6-sulfotransferase activity"/>
    <property type="evidence" value="ECO:0007669"/>
    <property type="project" value="TreeGrafter"/>
</dbReference>
<keyword evidence="7 9" id="KW-0472">Membrane</keyword>
<feature type="transmembrane region" description="Helical" evidence="9">
    <location>
        <begin position="29"/>
        <end position="48"/>
    </location>
</feature>
<reference evidence="11" key="1">
    <citation type="submission" date="2021-04" db="EMBL/GenBank/DDBJ databases">
        <authorList>
            <person name="Cornetti L."/>
        </authorList>
    </citation>
    <scope>NUCLEOTIDE SEQUENCE</scope>
</reference>
<name>A0A9N6ZFJ8_9CRUS</name>
<dbReference type="PANTHER" id="PTHR12812">
    <property type="entry name" value="HEPARAN SULFATE 6-O-SULFOTRANSFERASE 3"/>
    <property type="match status" value="1"/>
</dbReference>
<sequence length="409" mass="47574">MPELNNNNKKKRPAASSTGESMTPRRCSLVFFFVSLTSTIELGFHMLLEKRGAASTRSVLHFSLPNCCRDKCLVTDDRNLKGSISYEHLVTNSSFDIMGRDVVVFLHIQKTGGTTFGRHLVRNLDLDNPCICPRKRKRCDCFRPNTISEQWLFSRYSTGWRCGLHADWTALTNCVENSLNEIEGIEKKRRFYFITVLRDPIHRYISEFRHVQRGATWKSAGHWCGGQEFEFPKCYQDQDWTGVELDEFMNCTHNFAHNRQTRMLADLSLVDCYNSSSIMQPRERNRILLASAKANLVKMAYFGLTDEQLRSQYIFEQTFRLKFIEPFEQVHSSISSKTIAELSADKLKLVQDLNHLDMELYEFGHQLLFQRFNRLKSQERLLANTTSSITQLLCQYPFKKKKKGRIPLT</sequence>
<dbReference type="AlphaFoldDB" id="A0A9N6ZFJ8"/>
<comment type="function">
    <text evidence="9">6-O-sulfation enzyme which catalyzes the transfer of sulfate from 3'-phosphoadenosine 5'-phosphosulfate (PAPS) to position 6 of the N-sulfoglucosamine residue (GlcNS) of heparan sulfate.</text>
</comment>
<keyword evidence="4 9" id="KW-0812">Transmembrane</keyword>
<evidence type="ECO:0000256" key="4">
    <source>
        <dbReference type="ARBA" id="ARBA00022692"/>
    </source>
</evidence>
<dbReference type="SUPFAM" id="SSF52540">
    <property type="entry name" value="P-loop containing nucleoside triphosphate hydrolases"/>
    <property type="match status" value="1"/>
</dbReference>
<proteinExistence type="inferred from homology"/>
<evidence type="ECO:0000256" key="10">
    <source>
        <dbReference type="SAM" id="MobiDB-lite"/>
    </source>
</evidence>
<evidence type="ECO:0000256" key="2">
    <source>
        <dbReference type="ARBA" id="ARBA00010109"/>
    </source>
</evidence>
<comment type="catalytic activity">
    <reaction evidence="9">
        <text>alpha-D-glucosaminyl-[heparan sulfate](n) + 3'-phosphoadenylyl sulfate = 6-sulfo-alpha-D-glucosaminyl-[heparan sulfate](n) + adenosine 3',5'-bisphosphate + H(+)</text>
        <dbReference type="Rhea" id="RHEA:56604"/>
        <dbReference type="Rhea" id="RHEA-COMP:9830"/>
        <dbReference type="Rhea" id="RHEA-COMP:14621"/>
        <dbReference type="ChEBI" id="CHEBI:15378"/>
        <dbReference type="ChEBI" id="CHEBI:58339"/>
        <dbReference type="ChEBI" id="CHEBI:58343"/>
        <dbReference type="ChEBI" id="CHEBI:58388"/>
        <dbReference type="ChEBI" id="CHEBI:140604"/>
    </reaction>
</comment>
<evidence type="ECO:0000256" key="9">
    <source>
        <dbReference type="RuleBase" id="RU364122"/>
    </source>
</evidence>
<evidence type="ECO:0000313" key="11">
    <source>
        <dbReference type="EMBL" id="CAG4642821.1"/>
    </source>
</evidence>
<comment type="subcellular location">
    <subcellularLocation>
        <location evidence="1 9">Membrane</location>
        <topology evidence="1 9">Single-pass type II membrane protein</topology>
    </subcellularLocation>
</comment>
<keyword evidence="6 9" id="KW-1133">Transmembrane helix</keyword>
<evidence type="ECO:0000256" key="6">
    <source>
        <dbReference type="ARBA" id="ARBA00022989"/>
    </source>
</evidence>
<dbReference type="EC" id="2.8.2.-" evidence="9"/>
<gene>
    <name evidence="11" type="primary">EOG090X0E58</name>
</gene>
<keyword evidence="8" id="KW-0325">Glycoprotein</keyword>
<organism evidence="11">
    <name type="scientific">Evadne anonyx</name>
    <dbReference type="NCBI Taxonomy" id="141404"/>
    <lineage>
        <taxon>Eukaryota</taxon>
        <taxon>Metazoa</taxon>
        <taxon>Ecdysozoa</taxon>
        <taxon>Arthropoda</taxon>
        <taxon>Crustacea</taxon>
        <taxon>Branchiopoda</taxon>
        <taxon>Diplostraca</taxon>
        <taxon>Cladocera</taxon>
        <taxon>Onychopoda</taxon>
        <taxon>Podonidae</taxon>
        <taxon>Evadne</taxon>
    </lineage>
</organism>
<accession>A0A9N6ZFJ8</accession>
<dbReference type="EMBL" id="OC986166">
    <property type="protein sequence ID" value="CAG4642821.1"/>
    <property type="molecule type" value="Genomic_DNA"/>
</dbReference>
<keyword evidence="3 9" id="KW-0808">Transferase</keyword>
<evidence type="ECO:0000256" key="3">
    <source>
        <dbReference type="ARBA" id="ARBA00022679"/>
    </source>
</evidence>
<dbReference type="PANTHER" id="PTHR12812:SF0">
    <property type="entry name" value="HEPARAN-SULFATE 6-O-SULFOTRANSFERASE"/>
    <property type="match status" value="1"/>
</dbReference>
<evidence type="ECO:0000256" key="5">
    <source>
        <dbReference type="ARBA" id="ARBA00022968"/>
    </source>
</evidence>
<dbReference type="InterPro" id="IPR010635">
    <property type="entry name" value="Heparan_SO4-6-sulfoTrfase"/>
</dbReference>
<dbReference type="FunFam" id="3.40.50.300:FF:000347">
    <property type="entry name" value="Heparan-sulfate 6-O-sulfotransferase"/>
    <property type="match status" value="1"/>
</dbReference>
<protein>
    <recommendedName>
        <fullName evidence="9">Heparan-sulfate 6-O-sulfotransferase</fullName>
        <ecNumber evidence="9">2.8.2.-</ecNumber>
    </recommendedName>
</protein>
<evidence type="ECO:0000256" key="7">
    <source>
        <dbReference type="ARBA" id="ARBA00023136"/>
    </source>
</evidence>
<dbReference type="InterPro" id="IPR027417">
    <property type="entry name" value="P-loop_NTPase"/>
</dbReference>
<keyword evidence="5 9" id="KW-0735">Signal-anchor</keyword>
<dbReference type="Gene3D" id="3.40.50.300">
    <property type="entry name" value="P-loop containing nucleotide triphosphate hydrolases"/>
    <property type="match status" value="1"/>
</dbReference>
<dbReference type="Pfam" id="PF03567">
    <property type="entry name" value="Sulfotransfer_2"/>
    <property type="match status" value="1"/>
</dbReference>
<dbReference type="GO" id="GO:0016020">
    <property type="term" value="C:membrane"/>
    <property type="evidence" value="ECO:0007669"/>
    <property type="project" value="UniProtKB-SubCell"/>
</dbReference>
<evidence type="ECO:0000256" key="8">
    <source>
        <dbReference type="ARBA" id="ARBA00023180"/>
    </source>
</evidence>